<dbReference type="NCBIfam" id="NF000940">
    <property type="entry name" value="PRK00094.1-2"/>
    <property type="match status" value="1"/>
</dbReference>
<evidence type="ECO:0000256" key="13">
    <source>
        <dbReference type="PIRSR" id="PIRSR000114-2"/>
    </source>
</evidence>
<dbReference type="InterPro" id="IPR036291">
    <property type="entry name" value="NAD(P)-bd_dom_sf"/>
</dbReference>
<feature type="binding site" evidence="14">
    <location>
        <position position="121"/>
    </location>
    <ligand>
        <name>NAD(+)</name>
        <dbReference type="ChEBI" id="CHEBI:57540"/>
    </ligand>
</feature>
<evidence type="ECO:0000256" key="1">
    <source>
        <dbReference type="ARBA" id="ARBA00011009"/>
    </source>
</evidence>
<evidence type="ECO:0000256" key="8">
    <source>
        <dbReference type="ARBA" id="ARBA00023098"/>
    </source>
</evidence>
<feature type="binding site" evidence="11">
    <location>
        <position position="259"/>
    </location>
    <ligand>
        <name>NADPH</name>
        <dbReference type="ChEBI" id="CHEBI:57783"/>
    </ligand>
</feature>
<comment type="similarity">
    <text evidence="1 11 15">Belongs to the NAD-dependent glycerol-3-phosphate dehydrogenase family.</text>
</comment>
<feature type="binding site" evidence="14">
    <location>
        <position position="235"/>
    </location>
    <ligand>
        <name>NAD(+)</name>
        <dbReference type="ChEBI" id="CHEBI:57540"/>
    </ligand>
</feature>
<feature type="binding site" evidence="11">
    <location>
        <position position="235"/>
    </location>
    <ligand>
        <name>NADPH</name>
        <dbReference type="ChEBI" id="CHEBI:57783"/>
    </ligand>
</feature>
<name>A0A3D8J7T1_9HELI</name>
<evidence type="ECO:0000256" key="6">
    <source>
        <dbReference type="ARBA" id="ARBA00023002"/>
    </source>
</evidence>
<dbReference type="EMBL" id="NXLX01000009">
    <property type="protein sequence ID" value="RDU73573.1"/>
    <property type="molecule type" value="Genomic_DNA"/>
</dbReference>
<dbReference type="SUPFAM" id="SSF51735">
    <property type="entry name" value="NAD(P)-binding Rossmann-fold domains"/>
    <property type="match status" value="1"/>
</dbReference>
<reference evidence="19 20" key="1">
    <citation type="submission" date="2018-04" db="EMBL/GenBank/DDBJ databases">
        <title>Novel Campyloabacter and Helicobacter Species and Strains.</title>
        <authorList>
            <person name="Mannion A.J."/>
            <person name="Shen Z."/>
            <person name="Fox J.G."/>
        </authorList>
    </citation>
    <scope>NUCLEOTIDE SEQUENCE [LARGE SCALE GENOMIC DNA]</scope>
    <source>
        <strain evidence="19 20">MIT 04-9362</strain>
    </source>
</reference>
<dbReference type="PROSITE" id="PS00957">
    <property type="entry name" value="NAD_G3PDH"/>
    <property type="match status" value="1"/>
</dbReference>
<feature type="binding site" evidence="13">
    <location>
        <position position="89"/>
    </location>
    <ligand>
        <name>substrate</name>
    </ligand>
</feature>
<comment type="pathway">
    <text evidence="11">Membrane lipid metabolism; glycerophospholipid metabolism.</text>
</comment>
<feature type="binding site" evidence="11">
    <location>
        <position position="121"/>
    </location>
    <ligand>
        <name>NADPH</name>
        <dbReference type="ChEBI" id="CHEBI:57783"/>
    </ligand>
</feature>
<protein>
    <recommendedName>
        <fullName evidence="11">Glycerol-3-phosphate dehydrogenase [NAD(P)+]</fullName>
        <ecNumber evidence="11">1.1.1.94</ecNumber>
    </recommendedName>
    <alternativeName>
        <fullName evidence="11">NAD(P)(+)-dependent glycerol-3-phosphate dehydrogenase</fullName>
    </alternativeName>
    <alternativeName>
        <fullName evidence="11">NAD(P)H-dependent dihydroxyacetone-phosphate reductase</fullName>
    </alternativeName>
</protein>
<feature type="binding site" evidence="14">
    <location>
        <begin position="7"/>
        <end position="12"/>
    </location>
    <ligand>
        <name>NAD(+)</name>
        <dbReference type="ChEBI" id="CHEBI:57540"/>
    </ligand>
</feature>
<comment type="catalytic activity">
    <reaction evidence="11 16">
        <text>sn-glycerol 3-phosphate + NADP(+) = dihydroxyacetone phosphate + NADPH + H(+)</text>
        <dbReference type="Rhea" id="RHEA:11096"/>
        <dbReference type="ChEBI" id="CHEBI:15378"/>
        <dbReference type="ChEBI" id="CHEBI:57597"/>
        <dbReference type="ChEBI" id="CHEBI:57642"/>
        <dbReference type="ChEBI" id="CHEBI:57783"/>
        <dbReference type="ChEBI" id="CHEBI:58349"/>
        <dbReference type="EC" id="1.1.1.94"/>
    </reaction>
</comment>
<dbReference type="InterPro" id="IPR006168">
    <property type="entry name" value="G3P_DH_NAD-dep"/>
</dbReference>
<dbReference type="UniPathway" id="UPA00940"/>
<evidence type="ECO:0000256" key="11">
    <source>
        <dbReference type="HAMAP-Rule" id="MF_00394"/>
    </source>
</evidence>
<feature type="binding site" evidence="11">
    <location>
        <position position="44"/>
    </location>
    <ligand>
        <name>NADPH</name>
        <dbReference type="ChEBI" id="CHEBI:57783"/>
    </ligand>
</feature>
<comment type="caution">
    <text evidence="19">The sequence shown here is derived from an EMBL/GenBank/DDBJ whole genome shotgun (WGS) entry which is preliminary data.</text>
</comment>
<dbReference type="RefSeq" id="WP_115579045.1">
    <property type="nucleotide sequence ID" value="NZ_NXLX01000009.1"/>
</dbReference>
<dbReference type="Gene3D" id="3.40.50.720">
    <property type="entry name" value="NAD(P)-binding Rossmann-like Domain"/>
    <property type="match status" value="1"/>
</dbReference>
<dbReference type="GO" id="GO:0006650">
    <property type="term" value="P:glycerophospholipid metabolic process"/>
    <property type="evidence" value="ECO:0007669"/>
    <property type="project" value="UniProtKB-UniRule"/>
</dbReference>
<evidence type="ECO:0000256" key="3">
    <source>
        <dbReference type="ARBA" id="ARBA00022516"/>
    </source>
</evidence>
<dbReference type="InterPro" id="IPR011128">
    <property type="entry name" value="G3P_DH_NAD-dep_N"/>
</dbReference>
<evidence type="ECO:0000256" key="5">
    <source>
        <dbReference type="ARBA" id="ARBA00022857"/>
    </source>
</evidence>
<evidence type="ECO:0000313" key="20">
    <source>
        <dbReference type="Proteomes" id="UP000256695"/>
    </source>
</evidence>
<dbReference type="GO" id="GO:0046168">
    <property type="term" value="P:glycerol-3-phosphate catabolic process"/>
    <property type="evidence" value="ECO:0007669"/>
    <property type="project" value="InterPro"/>
</dbReference>
<comment type="caution">
    <text evidence="11">Lacks conserved residue(s) required for the propagation of feature annotation.</text>
</comment>
<feature type="domain" description="Glycerol-3-phosphate dehydrogenase NAD-dependent C-terminal" evidence="18">
    <location>
        <begin position="160"/>
        <end position="300"/>
    </location>
</feature>
<feature type="binding site" evidence="11">
    <location>
        <position position="224"/>
    </location>
    <ligand>
        <name>sn-glycerol 3-phosphate</name>
        <dbReference type="ChEBI" id="CHEBI:57597"/>
    </ligand>
</feature>
<comment type="function">
    <text evidence="11">Catalyzes the reduction of the glycolytic intermediate dihydroxyacetone phosphate (DHAP) to sn-glycerol 3-phosphate (G3P), the key precursor for phospholipid synthesis.</text>
</comment>
<dbReference type="Gene3D" id="1.10.1040.10">
    <property type="entry name" value="N-(1-d-carboxylethyl)-l-norvaline Dehydrogenase, domain 2"/>
    <property type="match status" value="1"/>
</dbReference>
<dbReference type="GO" id="GO:0141153">
    <property type="term" value="F:glycerol-3-phosphate dehydrogenase (NADP+) activity"/>
    <property type="evidence" value="ECO:0007669"/>
    <property type="project" value="RHEA"/>
</dbReference>
<dbReference type="FunFam" id="1.10.1040.10:FF:000025">
    <property type="entry name" value="Glycerol-3-phosphate dehydrogenase [NAD(P)+]"/>
    <property type="match status" value="1"/>
</dbReference>
<feature type="binding site" evidence="11">
    <location>
        <position position="234"/>
    </location>
    <ligand>
        <name>sn-glycerol 3-phosphate</name>
        <dbReference type="ChEBI" id="CHEBI:57597"/>
    </ligand>
</feature>
<evidence type="ECO:0000259" key="17">
    <source>
        <dbReference type="Pfam" id="PF01210"/>
    </source>
</evidence>
<evidence type="ECO:0000256" key="15">
    <source>
        <dbReference type="RuleBase" id="RU000437"/>
    </source>
</evidence>
<evidence type="ECO:0000256" key="7">
    <source>
        <dbReference type="ARBA" id="ARBA00023027"/>
    </source>
</evidence>
<evidence type="ECO:0000256" key="16">
    <source>
        <dbReference type="RuleBase" id="RU000439"/>
    </source>
</evidence>
<dbReference type="Pfam" id="PF01210">
    <property type="entry name" value="NAD_Gly3P_dh_N"/>
    <property type="match status" value="1"/>
</dbReference>
<dbReference type="EC" id="1.1.1.94" evidence="11"/>
<dbReference type="Proteomes" id="UP000256695">
    <property type="component" value="Unassembled WGS sequence"/>
</dbReference>
<feature type="domain" description="Glycerol-3-phosphate dehydrogenase NAD-dependent N-terminal" evidence="17">
    <location>
        <begin position="2"/>
        <end position="139"/>
    </location>
</feature>
<dbReference type="AlphaFoldDB" id="A0A3D8J7T1"/>
<dbReference type="GO" id="GO:0005975">
    <property type="term" value="P:carbohydrate metabolic process"/>
    <property type="evidence" value="ECO:0007669"/>
    <property type="project" value="InterPro"/>
</dbReference>
<dbReference type="HAMAP" id="MF_00394">
    <property type="entry name" value="NAD_Glyc3P_dehydrog"/>
    <property type="match status" value="1"/>
</dbReference>
<evidence type="ECO:0000256" key="2">
    <source>
        <dbReference type="ARBA" id="ARBA00022490"/>
    </source>
</evidence>
<dbReference type="OrthoDB" id="9812273at2"/>
<feature type="binding site" evidence="11">
    <location>
        <position position="11"/>
    </location>
    <ligand>
        <name>NADPH</name>
        <dbReference type="ChEBI" id="CHEBI:57783"/>
    </ligand>
</feature>
<feature type="binding site" evidence="11">
    <location>
        <position position="261"/>
    </location>
    <ligand>
        <name>NADPH</name>
        <dbReference type="ChEBI" id="CHEBI:57783"/>
    </ligand>
</feature>
<feature type="binding site" evidence="11">
    <location>
        <position position="119"/>
    </location>
    <ligand>
        <name>sn-glycerol 3-phosphate</name>
        <dbReference type="ChEBI" id="CHEBI:57597"/>
    </ligand>
</feature>
<dbReference type="NCBIfam" id="NF000942">
    <property type="entry name" value="PRK00094.1-4"/>
    <property type="match status" value="1"/>
</dbReference>
<feature type="binding site" evidence="11">
    <location>
        <position position="89"/>
    </location>
    <ligand>
        <name>NADPH</name>
        <dbReference type="ChEBI" id="CHEBI:57783"/>
    </ligand>
</feature>
<dbReference type="GO" id="GO:0008654">
    <property type="term" value="P:phospholipid biosynthetic process"/>
    <property type="evidence" value="ECO:0007669"/>
    <property type="project" value="UniProtKB-KW"/>
</dbReference>
<dbReference type="NCBIfam" id="NF000943">
    <property type="entry name" value="PRK00094.2-1"/>
    <property type="match status" value="1"/>
</dbReference>
<dbReference type="GO" id="GO:0046167">
    <property type="term" value="P:glycerol-3-phosphate biosynthetic process"/>
    <property type="evidence" value="ECO:0007669"/>
    <property type="project" value="UniProtKB-UniRule"/>
</dbReference>
<proteinExistence type="inferred from homology"/>
<evidence type="ECO:0000256" key="10">
    <source>
        <dbReference type="ARBA" id="ARBA00023264"/>
    </source>
</evidence>
<organism evidence="19 20">
    <name type="scientific">Helicobacter anseris</name>
    <dbReference type="NCBI Taxonomy" id="375926"/>
    <lineage>
        <taxon>Bacteria</taxon>
        <taxon>Pseudomonadati</taxon>
        <taxon>Campylobacterota</taxon>
        <taxon>Epsilonproteobacteria</taxon>
        <taxon>Campylobacterales</taxon>
        <taxon>Helicobacteraceae</taxon>
        <taxon>Helicobacter</taxon>
    </lineage>
</organism>
<keyword evidence="20" id="KW-1185">Reference proteome</keyword>
<dbReference type="InterPro" id="IPR008927">
    <property type="entry name" value="6-PGluconate_DH-like_C_sf"/>
</dbReference>
<dbReference type="PRINTS" id="PR00077">
    <property type="entry name" value="GPDHDRGNASE"/>
</dbReference>
<gene>
    <name evidence="11" type="primary">gpsA</name>
    <name evidence="19" type="ORF">CQA57_04515</name>
</gene>
<evidence type="ECO:0000256" key="14">
    <source>
        <dbReference type="PIRSR" id="PIRSR000114-3"/>
    </source>
</evidence>
<accession>A0A3D8J7T1</accession>
<feature type="binding site" evidence="13">
    <location>
        <begin position="235"/>
        <end position="236"/>
    </location>
    <ligand>
        <name>substrate</name>
    </ligand>
</feature>
<evidence type="ECO:0000313" key="19">
    <source>
        <dbReference type="EMBL" id="RDU73573.1"/>
    </source>
</evidence>
<evidence type="ECO:0000256" key="9">
    <source>
        <dbReference type="ARBA" id="ARBA00023209"/>
    </source>
</evidence>
<feature type="binding site" evidence="11">
    <location>
        <position position="117"/>
    </location>
    <ligand>
        <name>sn-glycerol 3-phosphate</name>
        <dbReference type="ChEBI" id="CHEBI:57597"/>
    </ligand>
</feature>
<dbReference type="InterPro" id="IPR006109">
    <property type="entry name" value="G3P_DH_NAD-dep_C"/>
</dbReference>
<dbReference type="PANTHER" id="PTHR11728">
    <property type="entry name" value="GLYCEROL-3-PHOSPHATE DEHYDROGENASE"/>
    <property type="match status" value="1"/>
</dbReference>
<keyword evidence="8 11" id="KW-0443">Lipid metabolism</keyword>
<dbReference type="SUPFAM" id="SSF48179">
    <property type="entry name" value="6-phosphogluconate dehydrogenase C-terminal domain-like"/>
    <property type="match status" value="1"/>
</dbReference>
<dbReference type="Pfam" id="PF07479">
    <property type="entry name" value="NAD_Gly3P_dh_C"/>
    <property type="match status" value="1"/>
</dbReference>
<sequence>MQITIFGGGAWGRALAYALSFKSEVFIVSRQNLTDFLKTIKTQYPIKQVDFKDSLQSDLFVNAITTSALRKWFENHQLKKDIRMLFACKGIESNSGAFVSDIAYDFLNQENLCFLSGPSFAKEVMQSLPCALAIHAQNHCVAKMFADCFPNFIKAYIKDDIIGGEVAGAYKNVIAIASGICDGLELGNNARASLLSRGLIEMSRFGEFFGAKMQTFLGLSGAGDLFLSASSNLSRNYRVGLGLAQGKKIEIILQELGEVAEGVKTADAIVKIAREKNIYTPIADEVHKILHNQNSPQQSLEKLMS</sequence>
<keyword evidence="6 11" id="KW-0560">Oxidoreductase</keyword>
<dbReference type="GO" id="GO:0005829">
    <property type="term" value="C:cytosol"/>
    <property type="evidence" value="ECO:0007669"/>
    <property type="project" value="TreeGrafter"/>
</dbReference>
<evidence type="ECO:0000259" key="18">
    <source>
        <dbReference type="Pfam" id="PF07479"/>
    </source>
</evidence>
<comment type="subcellular location">
    <subcellularLocation>
        <location evidence="11">Cytoplasm</location>
    </subcellularLocation>
</comment>
<keyword evidence="2 11" id="KW-0963">Cytoplasm</keyword>
<dbReference type="GO" id="GO:0141152">
    <property type="term" value="F:glycerol-3-phosphate dehydrogenase (NAD+) activity"/>
    <property type="evidence" value="ECO:0007669"/>
    <property type="project" value="RHEA"/>
</dbReference>
<feature type="binding site" evidence="11">
    <location>
        <position position="236"/>
    </location>
    <ligand>
        <name>sn-glycerol 3-phosphate</name>
        <dbReference type="ChEBI" id="CHEBI:57597"/>
    </ligand>
</feature>
<evidence type="ECO:0000256" key="4">
    <source>
        <dbReference type="ARBA" id="ARBA00022741"/>
    </source>
</evidence>
<feature type="binding site" evidence="11">
    <location>
        <position position="89"/>
    </location>
    <ligand>
        <name>sn-glycerol 3-phosphate</name>
        <dbReference type="ChEBI" id="CHEBI:57597"/>
    </ligand>
</feature>
<feature type="binding site" evidence="11">
    <location>
        <position position="235"/>
    </location>
    <ligand>
        <name>sn-glycerol 3-phosphate</name>
        <dbReference type="ChEBI" id="CHEBI:57597"/>
    </ligand>
</feature>
<feature type="active site" description="Proton acceptor" evidence="11 12">
    <location>
        <position position="171"/>
    </location>
</feature>
<dbReference type="PANTHER" id="PTHR11728:SF1">
    <property type="entry name" value="GLYCEROL-3-PHOSPHATE DEHYDROGENASE [NAD(+)] 2, CHLOROPLASTIC"/>
    <property type="match status" value="1"/>
</dbReference>
<dbReference type="PIRSF" id="PIRSF000114">
    <property type="entry name" value="Glycerol-3-P_dh"/>
    <property type="match status" value="1"/>
</dbReference>
<comment type="catalytic activity">
    <reaction evidence="11">
        <text>sn-glycerol 3-phosphate + NAD(+) = dihydroxyacetone phosphate + NADH + H(+)</text>
        <dbReference type="Rhea" id="RHEA:11092"/>
        <dbReference type="ChEBI" id="CHEBI:15378"/>
        <dbReference type="ChEBI" id="CHEBI:57540"/>
        <dbReference type="ChEBI" id="CHEBI:57597"/>
        <dbReference type="ChEBI" id="CHEBI:57642"/>
        <dbReference type="ChEBI" id="CHEBI:57945"/>
        <dbReference type="EC" id="1.1.1.94"/>
    </reaction>
</comment>
<keyword evidence="4 11" id="KW-0547">Nucleotide-binding</keyword>
<feature type="binding site" evidence="11">
    <location>
        <position position="171"/>
    </location>
    <ligand>
        <name>sn-glycerol 3-phosphate</name>
        <dbReference type="ChEBI" id="CHEBI:57597"/>
    </ligand>
</feature>
<keyword evidence="5 11" id="KW-0521">NADP</keyword>
<evidence type="ECO:0000256" key="12">
    <source>
        <dbReference type="PIRSR" id="PIRSR000114-1"/>
    </source>
</evidence>
<keyword evidence="3 11" id="KW-0444">Lipid biosynthesis</keyword>
<keyword evidence="9 11" id="KW-0594">Phospholipid biosynthesis</keyword>
<keyword evidence="7 11" id="KW-0520">NAD</keyword>
<dbReference type="GO" id="GO:0051287">
    <property type="term" value="F:NAD binding"/>
    <property type="evidence" value="ECO:0007669"/>
    <property type="project" value="InterPro"/>
</dbReference>
<keyword evidence="10 11" id="KW-1208">Phospholipid metabolism</keyword>
<feature type="binding site" evidence="11">
    <location>
        <position position="30"/>
    </location>
    <ligand>
        <name>NADPH</name>
        <dbReference type="ChEBI" id="CHEBI:57783"/>
    </ligand>
</feature>
<dbReference type="InterPro" id="IPR013328">
    <property type="entry name" value="6PGD_dom2"/>
</dbReference>